<proteinExistence type="predicted"/>
<evidence type="ECO:0000256" key="1">
    <source>
        <dbReference type="ARBA" id="ARBA00022703"/>
    </source>
</evidence>
<protein>
    <recommendedName>
        <fullName evidence="3">CIDE-N domain-containing protein</fullName>
    </recommendedName>
</protein>
<dbReference type="EMBL" id="JAINUF010000019">
    <property type="protein sequence ID" value="KAJ8337109.1"/>
    <property type="molecule type" value="Genomic_DNA"/>
</dbReference>
<reference evidence="4" key="1">
    <citation type="journal article" date="2023" name="Science">
        <title>Genome structures resolve the early diversification of teleost fishes.</title>
        <authorList>
            <person name="Parey E."/>
            <person name="Louis A."/>
            <person name="Montfort J."/>
            <person name="Bouchez O."/>
            <person name="Roques C."/>
            <person name="Iampietro C."/>
            <person name="Lluch J."/>
            <person name="Castinel A."/>
            <person name="Donnadieu C."/>
            <person name="Desvignes T."/>
            <person name="Floi Bucao C."/>
            <person name="Jouanno E."/>
            <person name="Wen M."/>
            <person name="Mejri S."/>
            <person name="Dirks R."/>
            <person name="Jansen H."/>
            <person name="Henkel C."/>
            <person name="Chen W.J."/>
            <person name="Zahm M."/>
            <person name="Cabau C."/>
            <person name="Klopp C."/>
            <person name="Thompson A.W."/>
            <person name="Robinson-Rechavi M."/>
            <person name="Braasch I."/>
            <person name="Lecointre G."/>
            <person name="Bobe J."/>
            <person name="Postlethwait J.H."/>
            <person name="Berthelot C."/>
            <person name="Roest Crollius H."/>
            <person name="Guiguen Y."/>
        </authorList>
    </citation>
    <scope>NUCLEOTIDE SEQUENCE</scope>
    <source>
        <strain evidence="4">WJC10195</strain>
    </source>
</reference>
<dbReference type="InterPro" id="IPR003508">
    <property type="entry name" value="CIDE-N_dom"/>
</dbReference>
<evidence type="ECO:0000313" key="5">
    <source>
        <dbReference type="Proteomes" id="UP001152622"/>
    </source>
</evidence>
<name>A0A9Q1IEW3_SYNKA</name>
<evidence type="ECO:0000256" key="2">
    <source>
        <dbReference type="PROSITE-ProRule" id="PRU00447"/>
    </source>
</evidence>
<comment type="caution">
    <text evidence="4">The sequence shown here is derived from an EMBL/GenBank/DDBJ whole genome shotgun (WGS) entry which is preliminary data.</text>
</comment>
<dbReference type="PROSITE" id="PS51135">
    <property type="entry name" value="CIDE_N"/>
    <property type="match status" value="1"/>
</dbReference>
<feature type="domain" description="CIDE-N" evidence="3">
    <location>
        <begin position="1"/>
        <end position="31"/>
    </location>
</feature>
<gene>
    <name evidence="4" type="ORF">SKAU_G00383290</name>
</gene>
<dbReference type="AlphaFoldDB" id="A0A9Q1IEW3"/>
<dbReference type="Proteomes" id="UP001152622">
    <property type="component" value="Chromosome 19"/>
</dbReference>
<keyword evidence="1 2" id="KW-0053">Apoptosis</keyword>
<evidence type="ECO:0000313" key="4">
    <source>
        <dbReference type="EMBL" id="KAJ8337109.1"/>
    </source>
</evidence>
<accession>A0A9Q1IEW3</accession>
<dbReference type="GO" id="GO:0006915">
    <property type="term" value="P:apoptotic process"/>
    <property type="evidence" value="ECO:0007669"/>
    <property type="project" value="UniProtKB-UniRule"/>
</dbReference>
<organism evidence="4 5">
    <name type="scientific">Synaphobranchus kaupii</name>
    <name type="common">Kaup's arrowtooth eel</name>
    <dbReference type="NCBI Taxonomy" id="118154"/>
    <lineage>
        <taxon>Eukaryota</taxon>
        <taxon>Metazoa</taxon>
        <taxon>Chordata</taxon>
        <taxon>Craniata</taxon>
        <taxon>Vertebrata</taxon>
        <taxon>Euteleostomi</taxon>
        <taxon>Actinopterygii</taxon>
        <taxon>Neopterygii</taxon>
        <taxon>Teleostei</taxon>
        <taxon>Anguilliformes</taxon>
        <taxon>Synaphobranchidae</taxon>
        <taxon>Synaphobranchus</taxon>
    </lineage>
</organism>
<evidence type="ECO:0000259" key="3">
    <source>
        <dbReference type="PROSITE" id="PS51135"/>
    </source>
</evidence>
<sequence length="69" mass="7973">MGPQWTQRSSFQSLPANTGLIVLERGQRWTKALDDRDGKKPWKNGMAKLSFHLYKLHPKDFPGLFDDQS</sequence>
<keyword evidence="5" id="KW-1185">Reference proteome</keyword>